<evidence type="ECO:0000256" key="2">
    <source>
        <dbReference type="ARBA" id="ARBA00008664"/>
    </source>
</evidence>
<organism evidence="9 11">
    <name type="scientific">Flavobacterium hibernum</name>
    <dbReference type="NCBI Taxonomy" id="37752"/>
    <lineage>
        <taxon>Bacteria</taxon>
        <taxon>Pseudomonadati</taxon>
        <taxon>Bacteroidota</taxon>
        <taxon>Flavobacteriia</taxon>
        <taxon>Flavobacteriales</taxon>
        <taxon>Flavobacteriaceae</taxon>
        <taxon>Flavobacterium</taxon>
    </lineage>
</organism>
<evidence type="ECO:0000313" key="10">
    <source>
        <dbReference type="EMBL" id="OXA83487.1"/>
    </source>
</evidence>
<dbReference type="SUPFAM" id="SSF56024">
    <property type="entry name" value="Phospholipase D/nuclease"/>
    <property type="match status" value="2"/>
</dbReference>
<dbReference type="InterPro" id="IPR001736">
    <property type="entry name" value="PLipase_D/transphosphatidylase"/>
</dbReference>
<dbReference type="EC" id="3.1.4.4" evidence="3"/>
<evidence type="ECO:0000256" key="1">
    <source>
        <dbReference type="ARBA" id="ARBA00000798"/>
    </source>
</evidence>
<dbReference type="PROSITE" id="PS50035">
    <property type="entry name" value="PLD"/>
    <property type="match status" value="2"/>
</dbReference>
<name>A0A0D0EYN6_9FLAO</name>
<reference evidence="10 12" key="2">
    <citation type="submission" date="2016-11" db="EMBL/GenBank/DDBJ databases">
        <title>Whole genomes of Flavobacteriaceae.</title>
        <authorList>
            <person name="Stine C."/>
            <person name="Li C."/>
            <person name="Tadesse D."/>
        </authorList>
    </citation>
    <scope>NUCLEOTIDE SEQUENCE [LARGE SCALE GENOMIC DNA]</scope>
    <source>
        <strain evidence="10 12">ATCC 51468</strain>
    </source>
</reference>
<gene>
    <name evidence="10" type="ORF">B0A73_22010</name>
    <name evidence="9" type="ORF">IW18_21520</name>
</gene>
<feature type="region of interest" description="Disordered" evidence="7">
    <location>
        <begin position="248"/>
        <end position="272"/>
    </location>
</feature>
<keyword evidence="4" id="KW-0378">Hydrolase</keyword>
<feature type="domain" description="PLD phosphodiesterase" evidence="8">
    <location>
        <begin position="278"/>
        <end position="308"/>
    </location>
</feature>
<evidence type="ECO:0000259" key="8">
    <source>
        <dbReference type="PROSITE" id="PS50035"/>
    </source>
</evidence>
<reference evidence="9 11" key="1">
    <citation type="submission" date="2015-01" db="EMBL/GenBank/DDBJ databases">
        <title>Genome of Flavobacterium hibernum DSM 12611.</title>
        <authorList>
            <person name="Stropko S.J."/>
            <person name="Pipes S.E."/>
            <person name="Newman J.D."/>
        </authorList>
    </citation>
    <scope>NUCLEOTIDE SEQUENCE [LARGE SCALE GENOMIC DNA]</scope>
    <source>
        <strain evidence="9 11">DSM 12611</strain>
    </source>
</reference>
<dbReference type="STRING" id="37752.IW18_21520"/>
<evidence type="ECO:0000313" key="11">
    <source>
        <dbReference type="Proteomes" id="UP000032061"/>
    </source>
</evidence>
<dbReference type="RefSeq" id="WP_041520266.1">
    <property type="nucleotide sequence ID" value="NZ_JPRK01000024.1"/>
</dbReference>
<keyword evidence="5" id="KW-0442">Lipid degradation</keyword>
<dbReference type="GO" id="GO:0016891">
    <property type="term" value="F:RNA endonuclease activity producing 5'-phosphomonoesters, hydrolytic mechanism"/>
    <property type="evidence" value="ECO:0007669"/>
    <property type="project" value="TreeGrafter"/>
</dbReference>
<evidence type="ECO:0000256" key="6">
    <source>
        <dbReference type="ARBA" id="ARBA00023098"/>
    </source>
</evidence>
<dbReference type="CDD" id="cd09173">
    <property type="entry name" value="PLDc_Nuc_like_unchar1_2"/>
    <property type="match status" value="1"/>
</dbReference>
<dbReference type="CDD" id="cd09172">
    <property type="entry name" value="PLDc_Nuc_like_unchar1_1"/>
    <property type="match status" value="1"/>
</dbReference>
<dbReference type="OrthoDB" id="9762009at2"/>
<proteinExistence type="inferred from homology"/>
<dbReference type="Pfam" id="PF13091">
    <property type="entry name" value="PLDc_2"/>
    <property type="match status" value="2"/>
</dbReference>
<evidence type="ECO:0000313" key="12">
    <source>
        <dbReference type="Proteomes" id="UP000198302"/>
    </source>
</evidence>
<sequence length="573" mass="64773">MAKINNSEFQVLGNNQNALFLLKVSRGEGMLLLAMNWKNENLPIDFVGFSIEYKEPHGDKFFALKNRLSFLDKNGKPSPVSISSLQAPFQMFRWVHFPRNANLKGKFTYMVKPVFMNINDELSYGENQTVEIALNRETYPDQLNVSFTRGFVSSQAFVDKYEKDGGIASLLPPKAALGLDFKPTHPKSDEALSWMGFEAVKEILDLLDEADKDKSAKIMVVAYDLNHPEIVKRLVKLGNRLKVIIDNSGDHGEEHSSETKAAKQLQESTGGNVKRHHMNQLQHNKTIIVKGAKVNAAICGSTNFSWRGFYVQSNNAIIVRGEKTIQPFLDAFNNYWKYDDTKNFGQTKSAEWSDLQLAGIDAKVSFSPHASKNALLDKIAKDMSHANSSVFYSLAFLFSVQGSIRETVKKLTEDDKIFVYGVSDKKVGGLDLLKPDGNLAPVFPSELSKNLPEPFKSEPSGGFGARMHHKFIVIDFDKPTARVYLGSYNFSGTADTKNGENLLLIRDRKIAVSYMIEALRIFDHYHFRVLQKESKKDGKPLCLAKPPKIATEKTWWERYYTDPKKIRDRKLFS</sequence>
<evidence type="ECO:0000313" key="9">
    <source>
        <dbReference type="EMBL" id="KIO50762.1"/>
    </source>
</evidence>
<dbReference type="GO" id="GO:0006793">
    <property type="term" value="P:phosphorus metabolic process"/>
    <property type="evidence" value="ECO:0007669"/>
    <property type="project" value="UniProtKB-ARBA"/>
</dbReference>
<dbReference type="PANTHER" id="PTHR43856">
    <property type="entry name" value="CARDIOLIPIN HYDROLASE"/>
    <property type="match status" value="1"/>
</dbReference>
<dbReference type="EMBL" id="MUGX01000044">
    <property type="protein sequence ID" value="OXA83487.1"/>
    <property type="molecule type" value="Genomic_DNA"/>
</dbReference>
<dbReference type="Proteomes" id="UP000032061">
    <property type="component" value="Unassembled WGS sequence"/>
</dbReference>
<dbReference type="GO" id="GO:0016042">
    <property type="term" value="P:lipid catabolic process"/>
    <property type="evidence" value="ECO:0007669"/>
    <property type="project" value="UniProtKB-KW"/>
</dbReference>
<dbReference type="InterPro" id="IPR051406">
    <property type="entry name" value="PLD_domain"/>
</dbReference>
<feature type="domain" description="PLD phosphodiesterase" evidence="8">
    <location>
        <begin position="463"/>
        <end position="494"/>
    </location>
</feature>
<feature type="compositionally biased region" description="Basic and acidic residues" evidence="7">
    <location>
        <begin position="248"/>
        <end position="261"/>
    </location>
</feature>
<keyword evidence="6" id="KW-0443">Lipid metabolism</keyword>
<dbReference type="GO" id="GO:0004630">
    <property type="term" value="F:phospholipase D activity"/>
    <property type="evidence" value="ECO:0007669"/>
    <property type="project" value="UniProtKB-EC"/>
</dbReference>
<comment type="catalytic activity">
    <reaction evidence="1">
        <text>a 1,2-diacyl-sn-glycero-3-phosphocholine + H2O = a 1,2-diacyl-sn-glycero-3-phosphate + choline + H(+)</text>
        <dbReference type="Rhea" id="RHEA:14445"/>
        <dbReference type="ChEBI" id="CHEBI:15354"/>
        <dbReference type="ChEBI" id="CHEBI:15377"/>
        <dbReference type="ChEBI" id="CHEBI:15378"/>
        <dbReference type="ChEBI" id="CHEBI:57643"/>
        <dbReference type="ChEBI" id="CHEBI:58608"/>
        <dbReference type="EC" id="3.1.4.4"/>
    </reaction>
</comment>
<comment type="similarity">
    <text evidence="2">Belongs to the phospholipase D family.</text>
</comment>
<dbReference type="Gene3D" id="3.30.870.10">
    <property type="entry name" value="Endonuclease Chain A"/>
    <property type="match status" value="2"/>
</dbReference>
<accession>A0A0D0EYN6</accession>
<dbReference type="AlphaFoldDB" id="A0A0D0EYN6"/>
<evidence type="ECO:0000256" key="3">
    <source>
        <dbReference type="ARBA" id="ARBA00012027"/>
    </source>
</evidence>
<dbReference type="PANTHER" id="PTHR43856:SF1">
    <property type="entry name" value="MITOCHONDRIAL CARDIOLIPIN HYDROLASE"/>
    <property type="match status" value="1"/>
</dbReference>
<dbReference type="Proteomes" id="UP000198302">
    <property type="component" value="Unassembled WGS sequence"/>
</dbReference>
<evidence type="ECO:0000256" key="7">
    <source>
        <dbReference type="SAM" id="MobiDB-lite"/>
    </source>
</evidence>
<protein>
    <recommendedName>
        <fullName evidence="3">phospholipase D</fullName>
        <ecNumber evidence="3">3.1.4.4</ecNumber>
    </recommendedName>
</protein>
<dbReference type="SMART" id="SM00155">
    <property type="entry name" value="PLDc"/>
    <property type="match status" value="2"/>
</dbReference>
<evidence type="ECO:0000256" key="4">
    <source>
        <dbReference type="ARBA" id="ARBA00022801"/>
    </source>
</evidence>
<dbReference type="EMBL" id="JPRK01000024">
    <property type="protein sequence ID" value="KIO50762.1"/>
    <property type="molecule type" value="Genomic_DNA"/>
</dbReference>
<evidence type="ECO:0000256" key="5">
    <source>
        <dbReference type="ARBA" id="ARBA00022963"/>
    </source>
</evidence>
<keyword evidence="12" id="KW-1185">Reference proteome</keyword>
<comment type="caution">
    <text evidence="9">The sequence shown here is derived from an EMBL/GenBank/DDBJ whole genome shotgun (WGS) entry which is preliminary data.</text>
</comment>
<dbReference type="InterPro" id="IPR025202">
    <property type="entry name" value="PLD-like_dom"/>
</dbReference>